<keyword evidence="3" id="KW-1185">Reference proteome</keyword>
<dbReference type="Gene3D" id="3.30.530.20">
    <property type="match status" value="1"/>
</dbReference>
<sequence length="362" mass="41731">MRKFSCDRYFPRELEFSSEEKAQYLRLVQELVHETLDEYAEYRTVPYDATSTKPLSTSVLDPLEWKEMNRNGGLTVYKDCKKPGAKTKPNRQNLRRPGGGHEVVESKWPIPTMLTLGHISGRLHDTMYGAFVDSDDGFRLRSSYLDDDLDDVKILHKFEGPSIDDPFRFCGIVWYVYGHILSPIMRRRDNVLLVAMGMTRSREGDRIGYHVMHSVDIPALRPLTQYKIERAYGSMVFVKRQWDDQRVEMFQKGFFTPKGDIPDFAIGNAVMKGILRCGNATVEASLSKKLYWMMQDTARARKRRCVTFARNTSALTVATREFLEQDCQVMLSSFRSVRSDGSTDPTASLQPQRKAHVLWQPE</sequence>
<evidence type="ECO:0000256" key="1">
    <source>
        <dbReference type="SAM" id="MobiDB-lite"/>
    </source>
</evidence>
<dbReference type="Proteomes" id="UP000019132">
    <property type="component" value="Unassembled WGS sequence"/>
</dbReference>
<dbReference type="InParanoid" id="K3WDD5"/>
<organism evidence="2 3">
    <name type="scientific">Globisporangium ultimum (strain ATCC 200006 / CBS 805.95 / DAOM BR144)</name>
    <name type="common">Pythium ultimum</name>
    <dbReference type="NCBI Taxonomy" id="431595"/>
    <lineage>
        <taxon>Eukaryota</taxon>
        <taxon>Sar</taxon>
        <taxon>Stramenopiles</taxon>
        <taxon>Oomycota</taxon>
        <taxon>Peronosporomycetes</taxon>
        <taxon>Pythiales</taxon>
        <taxon>Pythiaceae</taxon>
        <taxon>Globisporangium</taxon>
    </lineage>
</organism>
<accession>K3WDD5</accession>
<feature type="region of interest" description="Disordered" evidence="1">
    <location>
        <begin position="79"/>
        <end position="102"/>
    </location>
</feature>
<evidence type="ECO:0000313" key="3">
    <source>
        <dbReference type="Proteomes" id="UP000019132"/>
    </source>
</evidence>
<protein>
    <recommendedName>
        <fullName evidence="4">START domain-containing protein</fullName>
    </recommendedName>
</protein>
<dbReference type="HOGENOM" id="CLU_015303_8_0_1"/>
<dbReference type="InterPro" id="IPR023393">
    <property type="entry name" value="START-like_dom_sf"/>
</dbReference>
<dbReference type="EnsemblProtists" id="PYU1_T002976">
    <property type="protein sequence ID" value="PYU1_T002976"/>
    <property type="gene ID" value="PYU1_G002973"/>
</dbReference>
<dbReference type="eggNOG" id="ENOG502STWR">
    <property type="taxonomic scope" value="Eukaryota"/>
</dbReference>
<evidence type="ECO:0008006" key="4">
    <source>
        <dbReference type="Google" id="ProtNLM"/>
    </source>
</evidence>
<dbReference type="PANTHER" id="PTHR13510:SF44">
    <property type="entry name" value="RABENOSYN-5"/>
    <property type="match status" value="1"/>
</dbReference>
<dbReference type="EMBL" id="GL376628">
    <property type="status" value="NOT_ANNOTATED_CDS"/>
    <property type="molecule type" value="Genomic_DNA"/>
</dbReference>
<proteinExistence type="predicted"/>
<evidence type="ECO:0000313" key="2">
    <source>
        <dbReference type="EnsemblProtists" id="PYU1_T002976"/>
    </source>
</evidence>
<name>K3WDD5_GLOUD</name>
<dbReference type="PANTHER" id="PTHR13510">
    <property type="entry name" value="FYVE-FINGER-CONTAINING RAB5 EFFECTOR PROTEIN RABENOSYN-5-RELATED"/>
    <property type="match status" value="1"/>
</dbReference>
<reference evidence="3" key="1">
    <citation type="journal article" date="2010" name="Genome Biol.">
        <title>Genome sequence of the necrotrophic plant pathogen Pythium ultimum reveals original pathogenicity mechanisms and effector repertoire.</title>
        <authorList>
            <person name="Levesque C.A."/>
            <person name="Brouwer H."/>
            <person name="Cano L."/>
            <person name="Hamilton J.P."/>
            <person name="Holt C."/>
            <person name="Huitema E."/>
            <person name="Raffaele S."/>
            <person name="Robideau G.P."/>
            <person name="Thines M."/>
            <person name="Win J."/>
            <person name="Zerillo M.M."/>
            <person name="Beakes G.W."/>
            <person name="Boore J.L."/>
            <person name="Busam D."/>
            <person name="Dumas B."/>
            <person name="Ferriera S."/>
            <person name="Fuerstenberg S.I."/>
            <person name="Gachon C.M."/>
            <person name="Gaulin E."/>
            <person name="Govers F."/>
            <person name="Grenville-Briggs L."/>
            <person name="Horner N."/>
            <person name="Hostetler J."/>
            <person name="Jiang R.H."/>
            <person name="Johnson J."/>
            <person name="Krajaejun T."/>
            <person name="Lin H."/>
            <person name="Meijer H.J."/>
            <person name="Moore B."/>
            <person name="Morris P."/>
            <person name="Phuntmart V."/>
            <person name="Puiu D."/>
            <person name="Shetty J."/>
            <person name="Stajich J.E."/>
            <person name="Tripathy S."/>
            <person name="Wawra S."/>
            <person name="van West P."/>
            <person name="Whitty B.R."/>
            <person name="Coutinho P.M."/>
            <person name="Henrissat B."/>
            <person name="Martin F."/>
            <person name="Thomas P.D."/>
            <person name="Tyler B.M."/>
            <person name="De Vries R.P."/>
            <person name="Kamoun S."/>
            <person name="Yandell M."/>
            <person name="Tisserat N."/>
            <person name="Buell C.R."/>
        </authorList>
    </citation>
    <scope>NUCLEOTIDE SEQUENCE</scope>
    <source>
        <strain evidence="3">DAOM:BR144</strain>
    </source>
</reference>
<dbReference type="OMA" id="LYMQGFF"/>
<dbReference type="AlphaFoldDB" id="K3WDD5"/>
<reference evidence="2" key="3">
    <citation type="submission" date="2015-02" db="UniProtKB">
        <authorList>
            <consortium name="EnsemblProtists"/>
        </authorList>
    </citation>
    <scope>IDENTIFICATION</scope>
    <source>
        <strain evidence="2">DAOM BR144</strain>
    </source>
</reference>
<reference evidence="3" key="2">
    <citation type="submission" date="2010-04" db="EMBL/GenBank/DDBJ databases">
        <authorList>
            <person name="Buell R."/>
            <person name="Hamilton J."/>
            <person name="Hostetler J."/>
        </authorList>
    </citation>
    <scope>NUCLEOTIDE SEQUENCE [LARGE SCALE GENOMIC DNA]</scope>
    <source>
        <strain evidence="3">DAOM:BR144</strain>
    </source>
</reference>
<dbReference type="InterPro" id="IPR052727">
    <property type="entry name" value="Rab4/Rab5_effector"/>
</dbReference>
<dbReference type="VEuPathDB" id="FungiDB:PYU1_G002973"/>